<feature type="compositionally biased region" description="Gly residues" evidence="1">
    <location>
        <begin position="1"/>
        <end position="17"/>
    </location>
</feature>
<accession>A0A0E9R0Q3</accession>
<organism evidence="2">
    <name type="scientific">Anguilla anguilla</name>
    <name type="common">European freshwater eel</name>
    <name type="synonym">Muraena anguilla</name>
    <dbReference type="NCBI Taxonomy" id="7936"/>
    <lineage>
        <taxon>Eukaryota</taxon>
        <taxon>Metazoa</taxon>
        <taxon>Chordata</taxon>
        <taxon>Craniata</taxon>
        <taxon>Vertebrata</taxon>
        <taxon>Euteleostomi</taxon>
        <taxon>Actinopterygii</taxon>
        <taxon>Neopterygii</taxon>
        <taxon>Teleostei</taxon>
        <taxon>Anguilliformes</taxon>
        <taxon>Anguillidae</taxon>
        <taxon>Anguilla</taxon>
    </lineage>
</organism>
<name>A0A0E9R0Q3_ANGAN</name>
<evidence type="ECO:0000256" key="1">
    <source>
        <dbReference type="SAM" id="MobiDB-lite"/>
    </source>
</evidence>
<dbReference type="AlphaFoldDB" id="A0A0E9R0Q3"/>
<feature type="region of interest" description="Disordered" evidence="1">
    <location>
        <begin position="1"/>
        <end position="21"/>
    </location>
</feature>
<reference evidence="2" key="1">
    <citation type="submission" date="2014-11" db="EMBL/GenBank/DDBJ databases">
        <authorList>
            <person name="Amaro Gonzalez C."/>
        </authorList>
    </citation>
    <scope>NUCLEOTIDE SEQUENCE</scope>
</reference>
<proteinExistence type="predicted"/>
<reference evidence="2" key="2">
    <citation type="journal article" date="2015" name="Fish Shellfish Immunol.">
        <title>Early steps in the European eel (Anguilla anguilla)-Vibrio vulnificus interaction in the gills: Role of the RtxA13 toxin.</title>
        <authorList>
            <person name="Callol A."/>
            <person name="Pajuelo D."/>
            <person name="Ebbesson L."/>
            <person name="Teles M."/>
            <person name="MacKenzie S."/>
            <person name="Amaro C."/>
        </authorList>
    </citation>
    <scope>NUCLEOTIDE SEQUENCE</scope>
</reference>
<sequence>MLPTGGGRLGGGGGGGRISAPKTAMCAPVRVSKAAGDTISMRVACFRISLTSYANAIHTTMLQNLPDMLC</sequence>
<protein>
    <submittedName>
        <fullName evidence="2">Uncharacterized protein</fullName>
    </submittedName>
</protein>
<dbReference type="EMBL" id="GBXM01086502">
    <property type="protein sequence ID" value="JAH22075.1"/>
    <property type="molecule type" value="Transcribed_RNA"/>
</dbReference>
<evidence type="ECO:0000313" key="2">
    <source>
        <dbReference type="EMBL" id="JAH22075.1"/>
    </source>
</evidence>